<dbReference type="Proteomes" id="UP000193391">
    <property type="component" value="Unassembled WGS sequence"/>
</dbReference>
<accession>A0A1Y2KX03</accession>
<organism evidence="1 2">
    <name type="scientific">Thalassospira mesophila</name>
    <dbReference type="NCBI Taxonomy" id="1293891"/>
    <lineage>
        <taxon>Bacteria</taxon>
        <taxon>Pseudomonadati</taxon>
        <taxon>Pseudomonadota</taxon>
        <taxon>Alphaproteobacteria</taxon>
        <taxon>Rhodospirillales</taxon>
        <taxon>Thalassospiraceae</taxon>
        <taxon>Thalassospira</taxon>
    </lineage>
</organism>
<dbReference type="STRING" id="1293891.TMES_16920"/>
<dbReference type="AlphaFoldDB" id="A0A1Y2KX03"/>
<sequence length="74" mass="7849">MHAPSICPHQTGARRLCDKCRAENVGRNAKKGRCNIAVGEFWPAGSTILTGVSGLINGGIVPIMPEVGQFWICG</sequence>
<name>A0A1Y2KX03_9PROT</name>
<reference evidence="1 2" key="1">
    <citation type="submission" date="2014-03" db="EMBL/GenBank/DDBJ databases">
        <title>The draft genome sequence of Thalassospira mesophila JCM 18969.</title>
        <authorList>
            <person name="Lai Q."/>
            <person name="Shao Z."/>
        </authorList>
    </citation>
    <scope>NUCLEOTIDE SEQUENCE [LARGE SCALE GENOMIC DNA]</scope>
    <source>
        <strain evidence="1 2">JCM 18969</strain>
    </source>
</reference>
<comment type="caution">
    <text evidence="1">The sequence shown here is derived from an EMBL/GenBank/DDBJ whole genome shotgun (WGS) entry which is preliminary data.</text>
</comment>
<keyword evidence="2" id="KW-1185">Reference proteome</keyword>
<gene>
    <name evidence="1" type="ORF">TMES_16920</name>
</gene>
<evidence type="ECO:0000313" key="1">
    <source>
        <dbReference type="EMBL" id="OSQ36755.1"/>
    </source>
</evidence>
<protein>
    <submittedName>
        <fullName evidence="1">Uncharacterized protein</fullName>
    </submittedName>
</protein>
<evidence type="ECO:0000313" key="2">
    <source>
        <dbReference type="Proteomes" id="UP000193391"/>
    </source>
</evidence>
<proteinExistence type="predicted"/>
<dbReference type="EMBL" id="JFKA01000009">
    <property type="protein sequence ID" value="OSQ36755.1"/>
    <property type="molecule type" value="Genomic_DNA"/>
</dbReference>